<keyword evidence="2" id="KW-1185">Reference proteome</keyword>
<sequence>MTNKVNFSSFLNKKQLSMSSMRVAGESGVGFPTKIWKKWLRSHWLNIGVFLQSRQNASNFPLILLPVVVAEFCMILV</sequence>
<gene>
    <name evidence="1" type="ORF">DP114_09025</name>
</gene>
<dbReference type="AlphaFoldDB" id="A0A856MG08"/>
<dbReference type="Proteomes" id="UP000503129">
    <property type="component" value="Chromosome"/>
</dbReference>
<accession>A0A856MG08</accession>
<dbReference type="EMBL" id="CP030118">
    <property type="protein sequence ID" value="QDL08027.1"/>
    <property type="molecule type" value="Genomic_DNA"/>
</dbReference>
<protein>
    <submittedName>
        <fullName evidence="1">Uncharacterized protein</fullName>
    </submittedName>
</protein>
<name>A0A856MG08_9CYAN</name>
<dbReference type="KEGG" id="bsen:DP114_09025"/>
<reference evidence="1 2" key="1">
    <citation type="submission" date="2018-06" db="EMBL/GenBank/DDBJ databases">
        <title>Comparative genomics of Brasilonema spp. strains.</title>
        <authorList>
            <person name="Alvarenga D.O."/>
            <person name="Fiore M.F."/>
            <person name="Varani A.M."/>
        </authorList>
    </citation>
    <scope>NUCLEOTIDE SEQUENCE [LARGE SCALE GENOMIC DNA]</scope>
    <source>
        <strain evidence="1 2">CENA114</strain>
    </source>
</reference>
<evidence type="ECO:0000313" key="1">
    <source>
        <dbReference type="EMBL" id="QDL08027.1"/>
    </source>
</evidence>
<evidence type="ECO:0000313" key="2">
    <source>
        <dbReference type="Proteomes" id="UP000503129"/>
    </source>
</evidence>
<organism evidence="1 2">
    <name type="scientific">Brasilonema sennae CENA114</name>
    <dbReference type="NCBI Taxonomy" id="415709"/>
    <lineage>
        <taxon>Bacteria</taxon>
        <taxon>Bacillati</taxon>
        <taxon>Cyanobacteriota</taxon>
        <taxon>Cyanophyceae</taxon>
        <taxon>Nostocales</taxon>
        <taxon>Scytonemataceae</taxon>
        <taxon>Brasilonema</taxon>
        <taxon>Bromeliae group (in: Brasilonema)</taxon>
    </lineage>
</organism>
<proteinExistence type="predicted"/>